<comment type="caution">
    <text evidence="1">The sequence shown here is derived from an EMBL/GenBank/DDBJ whole genome shotgun (WGS) entry which is preliminary data.</text>
</comment>
<accession>A0A0L0V6L4</accession>
<organism evidence="1 2">
    <name type="scientific">Puccinia striiformis f. sp. tritici PST-78</name>
    <dbReference type="NCBI Taxonomy" id="1165861"/>
    <lineage>
        <taxon>Eukaryota</taxon>
        <taxon>Fungi</taxon>
        <taxon>Dikarya</taxon>
        <taxon>Basidiomycota</taxon>
        <taxon>Pucciniomycotina</taxon>
        <taxon>Pucciniomycetes</taxon>
        <taxon>Pucciniales</taxon>
        <taxon>Pucciniaceae</taxon>
        <taxon>Puccinia</taxon>
    </lineage>
</organism>
<dbReference type="STRING" id="1165861.A0A0L0V6L4"/>
<dbReference type="PANTHER" id="PTHR33129:SF1">
    <property type="entry name" value="ATP-BINDING PROTEIN"/>
    <property type="match status" value="1"/>
</dbReference>
<keyword evidence="2" id="KW-1185">Reference proteome</keyword>
<dbReference type="InterPro" id="IPR052980">
    <property type="entry name" value="Crinkler_effector"/>
</dbReference>
<sequence length="498" mass="56342">MVPTRIWLSLNNDKVSVETDELEFVADLVDAAKNQEYARSLDAFYISDITLHITEDAKALTSQSRLAELAEELSSCGSKETPLIVKVNGLPKRIWLSFKNNQLSCVPTSQLVYVTDLLYTVKNNIHSRSLSALDMSDITLHTTEHAEALTPHSRLADLAEQLCPCGFQETPLIIKAKSNAGEAIVRFWTNLPEATLVGEGDGQYLQLKDSHVLGDQALGQRFLVRPIYKELCEHFERGGSTKTRWVVAGTPGIGKTFFTAYYLWIAACKKKTVLWQPFESSPNPTSVYLMTSGGVEWLPPGSSKFAYARDNPDTIYIVDDRPPYVSNAWTLLVTSPLKENYKHIIKNGGSDLLYMPPWSYEELEDCKAILYRDEGTLPTTLMERLYDWFGGVPRYVLAHASNEYKAMGNDEEAVFKKLYPILTSAMNKRSMIEIMEAHDARTSEGEYSHHLFHLCGHPSGNLNQWKSEWASLQVQREVTDKFDHQIRNLMVPSLFSRR</sequence>
<dbReference type="Proteomes" id="UP000054564">
    <property type="component" value="Unassembled WGS sequence"/>
</dbReference>
<protein>
    <recommendedName>
        <fullName evidence="3">Crinkler effector protein N-terminal domain-containing protein</fullName>
    </recommendedName>
</protein>
<evidence type="ECO:0000313" key="2">
    <source>
        <dbReference type="Proteomes" id="UP000054564"/>
    </source>
</evidence>
<reference evidence="2" key="1">
    <citation type="submission" date="2014-03" db="EMBL/GenBank/DDBJ databases">
        <title>The Genome Sequence of Puccinia striiformis f. sp. tritici PST-78.</title>
        <authorList>
            <consortium name="The Broad Institute Genome Sequencing Platform"/>
            <person name="Cuomo C."/>
            <person name="Hulbert S."/>
            <person name="Chen X."/>
            <person name="Walker B."/>
            <person name="Young S.K."/>
            <person name="Zeng Q."/>
            <person name="Gargeya S."/>
            <person name="Fitzgerald M."/>
            <person name="Haas B."/>
            <person name="Abouelleil A."/>
            <person name="Alvarado L."/>
            <person name="Arachchi H.M."/>
            <person name="Berlin A.M."/>
            <person name="Chapman S.B."/>
            <person name="Goldberg J."/>
            <person name="Griggs A."/>
            <person name="Gujja S."/>
            <person name="Hansen M."/>
            <person name="Howarth C."/>
            <person name="Imamovic A."/>
            <person name="Larimer J."/>
            <person name="McCowan C."/>
            <person name="Montmayeur A."/>
            <person name="Murphy C."/>
            <person name="Neiman D."/>
            <person name="Pearson M."/>
            <person name="Priest M."/>
            <person name="Roberts A."/>
            <person name="Saif S."/>
            <person name="Shea T."/>
            <person name="Sisk P."/>
            <person name="Sykes S."/>
            <person name="Wortman J."/>
            <person name="Nusbaum C."/>
            <person name="Birren B."/>
        </authorList>
    </citation>
    <scope>NUCLEOTIDE SEQUENCE [LARGE SCALE GENOMIC DNA]</scope>
    <source>
        <strain evidence="2">race PST-78</strain>
    </source>
</reference>
<evidence type="ECO:0008006" key="3">
    <source>
        <dbReference type="Google" id="ProtNLM"/>
    </source>
</evidence>
<dbReference type="PANTHER" id="PTHR33129">
    <property type="entry name" value="PROTEIN KINASE DOMAIN-CONTAINING PROTEIN-RELATED"/>
    <property type="match status" value="1"/>
</dbReference>
<name>A0A0L0V6L4_9BASI</name>
<evidence type="ECO:0000313" key="1">
    <source>
        <dbReference type="EMBL" id="KNE94826.1"/>
    </source>
</evidence>
<gene>
    <name evidence="1" type="ORF">PSTG_11837</name>
</gene>
<dbReference type="OrthoDB" id="2495627at2759"/>
<proteinExistence type="predicted"/>
<dbReference type="EMBL" id="AJIL01000108">
    <property type="protein sequence ID" value="KNE94826.1"/>
    <property type="molecule type" value="Genomic_DNA"/>
</dbReference>
<dbReference type="AlphaFoldDB" id="A0A0L0V6L4"/>